<dbReference type="GO" id="GO:0008355">
    <property type="term" value="P:olfactory learning"/>
    <property type="evidence" value="ECO:0007669"/>
    <property type="project" value="EnsemblMetazoa"/>
</dbReference>
<evidence type="ECO:0000256" key="2">
    <source>
        <dbReference type="ARBA" id="ARBA00022692"/>
    </source>
</evidence>
<dbReference type="PANTHER" id="PTHR31357">
    <property type="entry name" value="SERPENTINE RECEPTOR CLASS ALPHA-10"/>
    <property type="match status" value="1"/>
</dbReference>
<evidence type="ECO:0000256" key="5">
    <source>
        <dbReference type="SAM" id="Phobius"/>
    </source>
</evidence>
<dbReference type="AlphaFoldDB" id="E3M451"/>
<dbReference type="InterPro" id="IPR000344">
    <property type="entry name" value="7TM_GPCR_serpentine_rcpt_Sra"/>
</dbReference>
<feature type="transmembrane region" description="Helical" evidence="5">
    <location>
        <begin position="59"/>
        <end position="77"/>
    </location>
</feature>
<keyword evidence="2 5" id="KW-0812">Transmembrane</keyword>
<sequence length="350" mass="40770">MSEAPVCASDQQMEMYNSHIYTCALFFNMFIGFTSIILIVFAIRKLLVESIINVSTRMFLILGLLCCTLHQTAYIVLRVQVIYQIFFKLDQPCKLYYKAYDCKYVTFSLVAGNTGMIFIQSAMTIDRILVTAFTKLWPKLKYWPGVILSGFMVSQEKQQRRQISIFQIGCNYTNVQLIFWNDPLTDYVPTCGQFPPNSVARFQKFLEIALYMSIAHMIINVIILYINVVQNRRQSQTFDVNERYQSRETLKSTQAIFFLSIVPILCLPSLYNFHKTLSPKYQHSLTPLQAGLALALSLCETTPYACVAIPSLILFTLCYIRNQRHRKYKCIEITDRNWRRVYEKNTEDME</sequence>
<comment type="subcellular location">
    <subcellularLocation>
        <location evidence="1">Membrane</location>
        <topology evidence="1">Multi-pass membrane protein</topology>
    </subcellularLocation>
</comment>
<dbReference type="InParanoid" id="E3M451"/>
<keyword evidence="4 5" id="KW-0472">Membrane</keyword>
<protein>
    <submittedName>
        <fullName evidence="6">CRE-SRA-11 protein</fullName>
    </submittedName>
</protein>
<dbReference type="GO" id="GO:0016020">
    <property type="term" value="C:membrane"/>
    <property type="evidence" value="ECO:0007669"/>
    <property type="project" value="UniProtKB-SubCell"/>
</dbReference>
<keyword evidence="7" id="KW-1185">Reference proteome</keyword>
<dbReference type="InterPro" id="IPR051080">
    <property type="entry name" value="Nematode_rcpt-like_serp_alpha"/>
</dbReference>
<dbReference type="HOGENOM" id="CLU_048025_0_1_1"/>
<organism evidence="7">
    <name type="scientific">Caenorhabditis remanei</name>
    <name type="common">Caenorhabditis vulgaris</name>
    <dbReference type="NCBI Taxonomy" id="31234"/>
    <lineage>
        <taxon>Eukaryota</taxon>
        <taxon>Metazoa</taxon>
        <taxon>Ecdysozoa</taxon>
        <taxon>Nematoda</taxon>
        <taxon>Chromadorea</taxon>
        <taxon>Rhabditida</taxon>
        <taxon>Rhabditina</taxon>
        <taxon>Rhabditomorpha</taxon>
        <taxon>Rhabditoidea</taxon>
        <taxon>Rhabditidae</taxon>
        <taxon>Peloderinae</taxon>
        <taxon>Caenorhabditis</taxon>
    </lineage>
</organism>
<dbReference type="Proteomes" id="UP000008281">
    <property type="component" value="Unassembled WGS sequence"/>
</dbReference>
<evidence type="ECO:0000256" key="3">
    <source>
        <dbReference type="ARBA" id="ARBA00022989"/>
    </source>
</evidence>
<evidence type="ECO:0000313" key="6">
    <source>
        <dbReference type="EMBL" id="EFO91419.1"/>
    </source>
</evidence>
<dbReference type="eggNOG" id="ENOG502TFIZ">
    <property type="taxonomic scope" value="Eukaryota"/>
</dbReference>
<dbReference type="GO" id="GO:0004930">
    <property type="term" value="F:G protein-coupled receptor activity"/>
    <property type="evidence" value="ECO:0007669"/>
    <property type="project" value="InterPro"/>
</dbReference>
<gene>
    <name evidence="6" type="primary">Cre-sra-11</name>
    <name evidence="6" type="ORF">CRE_11862</name>
</gene>
<dbReference type="PANTHER" id="PTHR31357:SF11">
    <property type="entry name" value="SERPENTINE RECEPTOR CLASS ALPHA-11"/>
    <property type="match status" value="1"/>
</dbReference>
<dbReference type="OrthoDB" id="5792629at2759"/>
<feature type="transmembrane region" description="Helical" evidence="5">
    <location>
        <begin position="291"/>
        <end position="320"/>
    </location>
</feature>
<name>E3M451_CAERE</name>
<evidence type="ECO:0000256" key="1">
    <source>
        <dbReference type="ARBA" id="ARBA00004141"/>
    </source>
</evidence>
<keyword evidence="3 5" id="KW-1133">Transmembrane helix</keyword>
<evidence type="ECO:0000256" key="4">
    <source>
        <dbReference type="ARBA" id="ARBA00023136"/>
    </source>
</evidence>
<dbReference type="STRING" id="31234.E3M451"/>
<dbReference type="EMBL" id="DS268424">
    <property type="protein sequence ID" value="EFO91419.1"/>
    <property type="molecule type" value="Genomic_DNA"/>
</dbReference>
<reference evidence="6" key="1">
    <citation type="submission" date="2007-07" db="EMBL/GenBank/DDBJ databases">
        <title>PCAP assembly of the Caenorhabditis remanei genome.</title>
        <authorList>
            <consortium name="The Caenorhabditis remanei Sequencing Consortium"/>
            <person name="Wilson R.K."/>
        </authorList>
    </citation>
    <scope>NUCLEOTIDE SEQUENCE [LARGE SCALE GENOMIC DNA]</scope>
    <source>
        <strain evidence="6">PB4641</strain>
    </source>
</reference>
<dbReference type="PRINTS" id="PR00697">
    <property type="entry name" value="TMPROTEINSRA"/>
</dbReference>
<feature type="transmembrane region" description="Helical" evidence="5">
    <location>
        <begin position="250"/>
        <end position="271"/>
    </location>
</feature>
<dbReference type="OMA" id="QTAYIVL"/>
<dbReference type="GO" id="GO:0004984">
    <property type="term" value="F:olfactory receptor activity"/>
    <property type="evidence" value="ECO:0007669"/>
    <property type="project" value="TreeGrafter"/>
</dbReference>
<dbReference type="FunCoup" id="E3M451">
    <property type="interactions" value="7"/>
</dbReference>
<dbReference type="Pfam" id="PF02117">
    <property type="entry name" value="7TM_GPCR_Sra"/>
    <property type="match status" value="1"/>
</dbReference>
<accession>E3M451</accession>
<feature type="transmembrane region" description="Helical" evidence="5">
    <location>
        <begin position="208"/>
        <end position="229"/>
    </location>
</feature>
<evidence type="ECO:0000313" key="7">
    <source>
        <dbReference type="Proteomes" id="UP000008281"/>
    </source>
</evidence>
<feature type="transmembrane region" description="Helical" evidence="5">
    <location>
        <begin position="19"/>
        <end position="47"/>
    </location>
</feature>
<proteinExistence type="predicted"/>